<dbReference type="EMBL" id="MN738789">
    <property type="protein sequence ID" value="QHT36975.1"/>
    <property type="molecule type" value="Genomic_DNA"/>
</dbReference>
<feature type="domain" description="MRNA cap 0 methyltransferase" evidence="9">
    <location>
        <begin position="536"/>
        <end position="778"/>
    </location>
</feature>
<reference evidence="10" key="1">
    <citation type="journal article" date="2020" name="Nature">
        <title>Giant virus diversity and host interactions through global metagenomics.</title>
        <authorList>
            <person name="Schulz F."/>
            <person name="Roux S."/>
            <person name="Paez-Espino D."/>
            <person name="Jungbluth S."/>
            <person name="Walsh D.A."/>
            <person name="Denef V.J."/>
            <person name="McMahon K.D."/>
            <person name="Konstantinidis K.T."/>
            <person name="Eloe-Fadrosh E.A."/>
            <person name="Kyrpides N.C."/>
            <person name="Woyke T."/>
        </authorList>
    </citation>
    <scope>NUCLEOTIDE SEQUENCE</scope>
    <source>
        <strain evidence="10">GVMAG-S-ERX555967-131</strain>
    </source>
</reference>
<dbReference type="AlphaFoldDB" id="A0A6C0FCR9"/>
<evidence type="ECO:0000256" key="1">
    <source>
        <dbReference type="ARBA" id="ARBA00005129"/>
    </source>
</evidence>
<name>A0A6C0FCR9_9ZZZZ</name>
<dbReference type="SUPFAM" id="SSF56091">
    <property type="entry name" value="DNA ligase/mRNA capping enzyme, catalytic domain"/>
    <property type="match status" value="1"/>
</dbReference>
<dbReference type="PROSITE" id="PS51562">
    <property type="entry name" value="RNA_CAP0_MT"/>
    <property type="match status" value="1"/>
</dbReference>
<keyword evidence="6" id="KW-0547">Nucleotide-binding</keyword>
<keyword evidence="5" id="KW-0949">S-adenosyl-L-methionine</keyword>
<dbReference type="Gene3D" id="3.30.470.30">
    <property type="entry name" value="DNA ligase/mRNA capping enzyme"/>
    <property type="match status" value="1"/>
</dbReference>
<dbReference type="PANTHER" id="PTHR12189">
    <property type="entry name" value="MRNA GUANINE-7- METHYLTRANSFERASE"/>
    <property type="match status" value="1"/>
</dbReference>
<evidence type="ECO:0000256" key="2">
    <source>
        <dbReference type="ARBA" id="ARBA00011926"/>
    </source>
</evidence>
<dbReference type="InterPro" id="IPR033469">
    <property type="entry name" value="CYTH-like_dom_sf"/>
</dbReference>
<dbReference type="SUPFAM" id="SSF53335">
    <property type="entry name" value="S-adenosyl-L-methionine-dependent methyltransferases"/>
    <property type="match status" value="1"/>
</dbReference>
<dbReference type="SUPFAM" id="SSF55154">
    <property type="entry name" value="CYTH-like phosphatases"/>
    <property type="match status" value="1"/>
</dbReference>
<dbReference type="InterPro" id="IPR039753">
    <property type="entry name" value="RG7MT1"/>
</dbReference>
<protein>
    <recommendedName>
        <fullName evidence="2">mRNA (guanine-N(7))-methyltransferase</fullName>
        <ecNumber evidence="2">2.1.1.56</ecNumber>
    </recommendedName>
</protein>
<dbReference type="Gene3D" id="3.40.50.150">
    <property type="entry name" value="Vaccinia Virus protein VP39"/>
    <property type="match status" value="1"/>
</dbReference>
<keyword evidence="7" id="KW-0694">RNA-binding</keyword>
<dbReference type="UniPathway" id="UPA00922"/>
<evidence type="ECO:0000259" key="9">
    <source>
        <dbReference type="PROSITE" id="PS51562"/>
    </source>
</evidence>
<accession>A0A6C0FCR9</accession>
<evidence type="ECO:0000256" key="7">
    <source>
        <dbReference type="ARBA" id="ARBA00022884"/>
    </source>
</evidence>
<keyword evidence="8" id="KW-0342">GTP-binding</keyword>
<comment type="pathway">
    <text evidence="1">mRNA processing; mRNA capping.</text>
</comment>
<organism evidence="10">
    <name type="scientific">viral metagenome</name>
    <dbReference type="NCBI Taxonomy" id="1070528"/>
    <lineage>
        <taxon>unclassified sequences</taxon>
        <taxon>metagenomes</taxon>
        <taxon>organismal metagenomes</taxon>
    </lineage>
</organism>
<dbReference type="InterPro" id="IPR029063">
    <property type="entry name" value="SAM-dependent_MTases_sf"/>
</dbReference>
<evidence type="ECO:0000256" key="6">
    <source>
        <dbReference type="ARBA" id="ARBA00022741"/>
    </source>
</evidence>
<dbReference type="CDD" id="cd02440">
    <property type="entry name" value="AdoMet_MTases"/>
    <property type="match status" value="1"/>
</dbReference>
<evidence type="ECO:0000256" key="4">
    <source>
        <dbReference type="ARBA" id="ARBA00022679"/>
    </source>
</evidence>
<dbReference type="InterPro" id="IPR001339">
    <property type="entry name" value="mRNA_cap_enzyme_adenylation"/>
</dbReference>
<keyword evidence="3" id="KW-0489">Methyltransferase</keyword>
<dbReference type="GO" id="GO:0005634">
    <property type="term" value="C:nucleus"/>
    <property type="evidence" value="ECO:0007669"/>
    <property type="project" value="TreeGrafter"/>
</dbReference>
<dbReference type="EC" id="2.1.1.56" evidence="2"/>
<sequence>MFEEALERYDISDNEELEVRFSKRGALGIDLKIFKSVSDILSKESFTKHHQKVFRIDYAINKNNKNDEIRVIFDKNSKGNAPIFEKKTIIEKNEMNDYNLKIVKSSEVKINLPYKDYEKNYIVNYRREKFLHSFTHHKEQWRVDLSSVYIYNTERWTFELELELIKAEGDYIKTGSKLMILLLELIQNSKHLIANKKAEELLKSYYNIISKRKIDISPKQMSFPGPLPLSLSKKDFKAGIISSGYSVTDKADGERFLLYINDDGNGLFIPRDNAWTNLIYIGFINKSINNTIFDGELIGNNFYIFDCLVANKKDVTPKHLDKRLNEIDELLKQYNSPIKKTASINISKNKTKIKLIKKDFYFDIPDNASKIWKDRDKLPYNLDGLIFTPIYKPYKNDKIYKWKLDHTIDLKIKQRNVKGEYVYFYVQIKSIKDRIITHIDYKGYDGKRGLFKYKGGETHLHDPRSLFKNDIRIALETAKQNFYVNDAIVEFKVTKSKLIPIKRRFDKQDANGILAVNDVMYSVDDPLVITDFDKRPEYFSGRNFHNAIKSKLIKEHMGENKTVLDIGSGAGGDINKYIKHKTKYVVGIDFVDVKYKYPKKNMIYFRIPLNLIDNYNIKSIIGHPFKIQKFDVINCQFAFHYMLKTKETFENFIVNVQEKLKNGGYLVITCLDGEKLINRGDVNNSAVTIKHGEKSTGLFGNKVSIRIKGSKYFDAKVIDEYIVDIEELGKRFRKNDLHLVSEKSFESYCNEFKNECSVMSRDEKIYSFMNTVLIYEYKK</sequence>
<dbReference type="InterPro" id="IPR004971">
    <property type="entry name" value="mRNA_G-N7_MeTrfase_dom"/>
</dbReference>
<dbReference type="Pfam" id="PF03291">
    <property type="entry name" value="mRNA_G-N7_MeTrfase"/>
    <property type="match status" value="1"/>
</dbReference>
<dbReference type="GO" id="GO:0004484">
    <property type="term" value="F:mRNA guanylyltransferase activity"/>
    <property type="evidence" value="ECO:0007669"/>
    <property type="project" value="InterPro"/>
</dbReference>
<evidence type="ECO:0000256" key="5">
    <source>
        <dbReference type="ARBA" id="ARBA00022691"/>
    </source>
</evidence>
<evidence type="ECO:0000256" key="3">
    <source>
        <dbReference type="ARBA" id="ARBA00022603"/>
    </source>
</evidence>
<dbReference type="PANTHER" id="PTHR12189:SF2">
    <property type="entry name" value="MRNA CAP GUANINE-N7 METHYLTRANSFERASE"/>
    <property type="match status" value="1"/>
</dbReference>
<dbReference type="GO" id="GO:0003723">
    <property type="term" value="F:RNA binding"/>
    <property type="evidence" value="ECO:0007669"/>
    <property type="project" value="UniProtKB-KW"/>
</dbReference>
<dbReference type="GO" id="GO:0004482">
    <property type="term" value="F:mRNA 5'-cap (guanine-N7-)-methyltransferase activity"/>
    <property type="evidence" value="ECO:0007669"/>
    <property type="project" value="UniProtKB-EC"/>
</dbReference>
<evidence type="ECO:0000256" key="8">
    <source>
        <dbReference type="ARBA" id="ARBA00023134"/>
    </source>
</evidence>
<dbReference type="GO" id="GO:0005524">
    <property type="term" value="F:ATP binding"/>
    <property type="evidence" value="ECO:0007669"/>
    <property type="project" value="InterPro"/>
</dbReference>
<proteinExistence type="predicted"/>
<dbReference type="Pfam" id="PF01331">
    <property type="entry name" value="mRNA_cap_enzyme"/>
    <property type="match status" value="1"/>
</dbReference>
<keyword evidence="4" id="KW-0808">Transferase</keyword>
<dbReference type="GO" id="GO:0005525">
    <property type="term" value="F:GTP binding"/>
    <property type="evidence" value="ECO:0007669"/>
    <property type="project" value="UniProtKB-KW"/>
</dbReference>
<evidence type="ECO:0000313" key="10">
    <source>
        <dbReference type="EMBL" id="QHT36975.1"/>
    </source>
</evidence>